<dbReference type="PANTHER" id="PTHR36699">
    <property type="entry name" value="LD-TRANSPEPTIDASE"/>
    <property type="match status" value="1"/>
</dbReference>
<dbReference type="Pfam" id="PF03734">
    <property type="entry name" value="YkuD"/>
    <property type="match status" value="1"/>
</dbReference>
<sequence length="413" mass="45391">MARLIGVARKASLGTAVMAACALVAPPLALAAPPTAKSSVAAPQPASPEARLIDVYRLIRAGDTRQALAKAESLSRDVPNFQLAQLVYGDLLLTRRGKLGSLDVAPSELPASAASNWAQLRQEAAVRLAALTERPPSHAIPRQFIDLPTSTRHAIAVDASRSRLYLFENDAQGLRLVADHYVSLGRLGVDKKEQGDQRTPLGVYFITSRLEARQLKDFYGPGALTLNYPNEYDRRRGKTGGGIWLHGVPPENYARAPQSTDGCVVLANDDLLRLLRDVSPRRTPVIIAPRIEWVAQSHTERERTAARALVEQWRQARSRGDMSKLMSFYSAQFTSGSADLAQWSQTVSREVNAARGRESELKELSILSWRDTSEVLIVTFGEVLKGQVSGPMKRQYWGKEGGQWKIFFEGVIG</sequence>
<organism evidence="10 11">
    <name type="scientific">Piscinibacter gummiphilus</name>
    <dbReference type="NCBI Taxonomy" id="946333"/>
    <lineage>
        <taxon>Bacteria</taxon>
        <taxon>Pseudomonadati</taxon>
        <taxon>Pseudomonadota</taxon>
        <taxon>Betaproteobacteria</taxon>
        <taxon>Burkholderiales</taxon>
        <taxon>Sphaerotilaceae</taxon>
        <taxon>Piscinibacter</taxon>
    </lineage>
</organism>
<dbReference type="PROSITE" id="PS52029">
    <property type="entry name" value="LD_TPASE"/>
    <property type="match status" value="1"/>
</dbReference>
<dbReference type="PROSITE" id="PS51257">
    <property type="entry name" value="PROKAR_LIPOPROTEIN"/>
    <property type="match status" value="1"/>
</dbReference>
<keyword evidence="5 7" id="KW-0573">Peptidoglycan synthesis</keyword>
<evidence type="ECO:0000259" key="9">
    <source>
        <dbReference type="PROSITE" id="PS52029"/>
    </source>
</evidence>
<feature type="domain" description="L,D-TPase catalytic" evidence="9">
    <location>
        <begin position="153"/>
        <end position="288"/>
    </location>
</feature>
<proteinExistence type="inferred from homology"/>
<feature type="chain" id="PRO_5046999291" evidence="8">
    <location>
        <begin position="32"/>
        <end position="413"/>
    </location>
</feature>
<dbReference type="EMBL" id="CP136336">
    <property type="protein sequence ID" value="WOB06167.1"/>
    <property type="molecule type" value="Genomic_DNA"/>
</dbReference>
<keyword evidence="6 7" id="KW-0961">Cell wall biogenesis/degradation</keyword>
<dbReference type="EC" id="2.-.-.-" evidence="10"/>
<evidence type="ECO:0000256" key="4">
    <source>
        <dbReference type="ARBA" id="ARBA00022960"/>
    </source>
</evidence>
<evidence type="ECO:0000313" key="10">
    <source>
        <dbReference type="EMBL" id="WOB06167.1"/>
    </source>
</evidence>
<feature type="signal peptide" evidence="8">
    <location>
        <begin position="1"/>
        <end position="31"/>
    </location>
</feature>
<dbReference type="InterPro" id="IPR005490">
    <property type="entry name" value="LD_TPept_cat_dom"/>
</dbReference>
<dbReference type="SUPFAM" id="SSF141523">
    <property type="entry name" value="L,D-transpeptidase catalytic domain-like"/>
    <property type="match status" value="1"/>
</dbReference>
<dbReference type="InterPro" id="IPR056203">
    <property type="entry name" value="Cds6_C"/>
</dbReference>
<comment type="similarity">
    <text evidence="2">Belongs to the YkuD family.</text>
</comment>
<evidence type="ECO:0000256" key="3">
    <source>
        <dbReference type="ARBA" id="ARBA00022679"/>
    </source>
</evidence>
<evidence type="ECO:0000256" key="2">
    <source>
        <dbReference type="ARBA" id="ARBA00005992"/>
    </source>
</evidence>
<dbReference type="SUPFAM" id="SSF54427">
    <property type="entry name" value="NTF2-like"/>
    <property type="match status" value="1"/>
</dbReference>
<dbReference type="Gene3D" id="2.40.440.10">
    <property type="entry name" value="L,D-transpeptidase catalytic domain-like"/>
    <property type="match status" value="1"/>
</dbReference>
<feature type="active site" description="Proton donor/acceptor" evidence="7">
    <location>
        <position position="246"/>
    </location>
</feature>
<evidence type="ECO:0000256" key="8">
    <source>
        <dbReference type="SAM" id="SignalP"/>
    </source>
</evidence>
<comment type="pathway">
    <text evidence="1 7">Cell wall biogenesis; peptidoglycan biosynthesis.</text>
</comment>
<evidence type="ECO:0000256" key="5">
    <source>
        <dbReference type="ARBA" id="ARBA00022984"/>
    </source>
</evidence>
<dbReference type="PANTHER" id="PTHR36699:SF1">
    <property type="entry name" value="L,D-TRANSPEPTIDASE YAFK-RELATED"/>
    <property type="match status" value="1"/>
</dbReference>
<evidence type="ECO:0000313" key="11">
    <source>
        <dbReference type="Proteomes" id="UP001303946"/>
    </source>
</evidence>
<keyword evidence="3 10" id="KW-0808">Transferase</keyword>
<reference evidence="10 11" key="1">
    <citation type="submission" date="2023-10" db="EMBL/GenBank/DDBJ databases">
        <title>Bacteria for the degradation of biodegradable plastic PBAT(Polybutylene adipate terephthalate).</title>
        <authorList>
            <person name="Weon H.-Y."/>
            <person name="Yeon J."/>
        </authorList>
    </citation>
    <scope>NUCLEOTIDE SEQUENCE [LARGE SCALE GENOMIC DNA]</scope>
    <source>
        <strain evidence="10 11">SBD 7-3</strain>
    </source>
</reference>
<evidence type="ECO:0000256" key="7">
    <source>
        <dbReference type="PROSITE-ProRule" id="PRU01373"/>
    </source>
</evidence>
<dbReference type="InterPro" id="IPR038063">
    <property type="entry name" value="Transpep_catalytic_dom"/>
</dbReference>
<keyword evidence="4 7" id="KW-0133">Cell shape</keyword>
<protein>
    <submittedName>
        <fullName evidence="10">L,D-transpeptidase</fullName>
        <ecNumber evidence="10">2.-.-.-</ecNumber>
    </submittedName>
</protein>
<dbReference type="InterPro" id="IPR032710">
    <property type="entry name" value="NTF2-like_dom_sf"/>
</dbReference>
<evidence type="ECO:0000256" key="1">
    <source>
        <dbReference type="ARBA" id="ARBA00004752"/>
    </source>
</evidence>
<name>A0ABZ0CMG1_9BURK</name>
<accession>A0ABZ0CMG1</accession>
<keyword evidence="8" id="KW-0732">Signal</keyword>
<feature type="active site" description="Nucleophile" evidence="7">
    <location>
        <position position="263"/>
    </location>
</feature>
<dbReference type="CDD" id="cd16913">
    <property type="entry name" value="YkuD_like"/>
    <property type="match status" value="1"/>
</dbReference>
<dbReference type="Pfam" id="PF24125">
    <property type="entry name" value="Cds6_C"/>
    <property type="match status" value="1"/>
</dbReference>
<evidence type="ECO:0000256" key="6">
    <source>
        <dbReference type="ARBA" id="ARBA00023316"/>
    </source>
</evidence>
<dbReference type="Proteomes" id="UP001303946">
    <property type="component" value="Chromosome"/>
</dbReference>
<keyword evidence="11" id="KW-1185">Reference proteome</keyword>
<gene>
    <name evidence="10" type="ORF">RXV79_14670</name>
</gene>
<dbReference type="GO" id="GO:0016740">
    <property type="term" value="F:transferase activity"/>
    <property type="evidence" value="ECO:0007669"/>
    <property type="project" value="UniProtKB-KW"/>
</dbReference>
<dbReference type="Gene3D" id="3.10.450.50">
    <property type="match status" value="1"/>
</dbReference>